<keyword evidence="1" id="KW-0812">Transmembrane</keyword>
<keyword evidence="1" id="KW-1133">Transmembrane helix</keyword>
<feature type="transmembrane region" description="Helical" evidence="1">
    <location>
        <begin position="108"/>
        <end position="131"/>
    </location>
</feature>
<protein>
    <recommendedName>
        <fullName evidence="4">DUF4383 domain-containing protein</fullName>
    </recommendedName>
</protein>
<dbReference type="AlphaFoldDB" id="A0A1H3GIQ8"/>
<feature type="transmembrane region" description="Helical" evidence="1">
    <location>
        <begin position="56"/>
        <end position="75"/>
    </location>
</feature>
<organism evidence="2 3">
    <name type="scientific">Micromonospora pattaloongensis</name>
    <dbReference type="NCBI Taxonomy" id="405436"/>
    <lineage>
        <taxon>Bacteria</taxon>
        <taxon>Bacillati</taxon>
        <taxon>Actinomycetota</taxon>
        <taxon>Actinomycetes</taxon>
        <taxon>Micromonosporales</taxon>
        <taxon>Micromonosporaceae</taxon>
        <taxon>Micromonospora</taxon>
    </lineage>
</organism>
<dbReference type="EMBL" id="FNPH01000001">
    <property type="protein sequence ID" value="SDY03193.1"/>
    <property type="molecule type" value="Genomic_DNA"/>
</dbReference>
<proteinExistence type="predicted"/>
<evidence type="ECO:0008006" key="4">
    <source>
        <dbReference type="Google" id="ProtNLM"/>
    </source>
</evidence>
<keyword evidence="1" id="KW-0472">Membrane</keyword>
<dbReference type="RefSeq" id="WP_091550695.1">
    <property type="nucleotide sequence ID" value="NZ_FNPH01000001.1"/>
</dbReference>
<feature type="transmembrane region" description="Helical" evidence="1">
    <location>
        <begin position="12"/>
        <end position="36"/>
    </location>
</feature>
<dbReference type="Pfam" id="PF14325">
    <property type="entry name" value="DUF4383"/>
    <property type="match status" value="1"/>
</dbReference>
<gene>
    <name evidence="2" type="ORF">SAMN05444365_101433</name>
</gene>
<dbReference type="OrthoDB" id="3386543at2"/>
<sequence>MAHIPVNHPLRPVYRTIAGLGGLYLFLYGVVGMAVTWGDPLFGREDVWALGLRANLASAIASLLFGATVVAAAVFGGRAEHLVNLAAGVVALATGLVMLTLLRHANFLNFSVANVIVSFVLGMVFLTAGLYDKVGSAADADTEDGLRHGRLRMPHGVSHGRAG</sequence>
<evidence type="ECO:0000256" key="1">
    <source>
        <dbReference type="SAM" id="Phobius"/>
    </source>
</evidence>
<feature type="transmembrane region" description="Helical" evidence="1">
    <location>
        <begin position="82"/>
        <end position="102"/>
    </location>
</feature>
<accession>A0A1H3GIQ8</accession>
<evidence type="ECO:0000313" key="2">
    <source>
        <dbReference type="EMBL" id="SDY03193.1"/>
    </source>
</evidence>
<dbReference type="STRING" id="405436.SAMN05444365_101433"/>
<reference evidence="3" key="1">
    <citation type="submission" date="2016-10" db="EMBL/GenBank/DDBJ databases">
        <authorList>
            <person name="Varghese N."/>
            <person name="Submissions S."/>
        </authorList>
    </citation>
    <scope>NUCLEOTIDE SEQUENCE [LARGE SCALE GENOMIC DNA]</scope>
    <source>
        <strain evidence="3">DSM 45245</strain>
    </source>
</reference>
<keyword evidence="3" id="KW-1185">Reference proteome</keyword>
<evidence type="ECO:0000313" key="3">
    <source>
        <dbReference type="Proteomes" id="UP000242415"/>
    </source>
</evidence>
<dbReference type="Proteomes" id="UP000242415">
    <property type="component" value="Unassembled WGS sequence"/>
</dbReference>
<name>A0A1H3GIQ8_9ACTN</name>